<dbReference type="AlphaFoldDB" id="A0A841KZ82"/>
<feature type="domain" description="Response regulatory" evidence="10">
    <location>
        <begin position="7"/>
        <end position="120"/>
    </location>
</feature>
<evidence type="ECO:0000256" key="6">
    <source>
        <dbReference type="ARBA" id="ARBA00023163"/>
    </source>
</evidence>
<comment type="function">
    <text evidence="7">May play the central regulatory role in sporulation. It may be an element of the effector pathway responsible for the activation of sporulation genes in response to nutritional stress. Spo0A may act in concert with spo0H (a sigma factor) to control the expression of some genes that are critical to the sporulation process.</text>
</comment>
<dbReference type="FunFam" id="3.40.50.2300:FF:000001">
    <property type="entry name" value="DNA-binding response regulator PhoB"/>
    <property type="match status" value="1"/>
</dbReference>
<proteinExistence type="predicted"/>
<dbReference type="FunFam" id="1.10.10.10:FF:000018">
    <property type="entry name" value="DNA-binding response regulator ResD"/>
    <property type="match status" value="1"/>
</dbReference>
<dbReference type="Pfam" id="PF00072">
    <property type="entry name" value="Response_reg"/>
    <property type="match status" value="1"/>
</dbReference>
<keyword evidence="4" id="KW-0805">Transcription regulation</keyword>
<dbReference type="PROSITE" id="PS51755">
    <property type="entry name" value="OMPR_PHOB"/>
    <property type="match status" value="1"/>
</dbReference>
<dbReference type="GO" id="GO:0000156">
    <property type="term" value="F:phosphorelay response regulator activity"/>
    <property type="evidence" value="ECO:0007669"/>
    <property type="project" value="TreeGrafter"/>
</dbReference>
<evidence type="ECO:0000256" key="9">
    <source>
        <dbReference type="PROSITE-ProRule" id="PRU01091"/>
    </source>
</evidence>
<evidence type="ECO:0000256" key="2">
    <source>
        <dbReference type="ARBA" id="ARBA00022553"/>
    </source>
</evidence>
<evidence type="ECO:0000259" key="10">
    <source>
        <dbReference type="PROSITE" id="PS50110"/>
    </source>
</evidence>
<name>A0A841KZ82_9FIRM</name>
<dbReference type="RefSeq" id="WP_184309730.1">
    <property type="nucleotide sequence ID" value="NZ_JACHEN010000007.1"/>
</dbReference>
<evidence type="ECO:0000256" key="5">
    <source>
        <dbReference type="ARBA" id="ARBA00023125"/>
    </source>
</evidence>
<evidence type="ECO:0000313" key="12">
    <source>
        <dbReference type="EMBL" id="MBB6215435.1"/>
    </source>
</evidence>
<evidence type="ECO:0000256" key="4">
    <source>
        <dbReference type="ARBA" id="ARBA00023015"/>
    </source>
</evidence>
<gene>
    <name evidence="12" type="ORF">HNQ80_001524</name>
</gene>
<feature type="DNA-binding region" description="OmpR/PhoB-type" evidence="9">
    <location>
        <begin position="130"/>
        <end position="229"/>
    </location>
</feature>
<keyword evidence="3" id="KW-0902">Two-component regulatory system</keyword>
<dbReference type="Pfam" id="PF00486">
    <property type="entry name" value="Trans_reg_C"/>
    <property type="match status" value="1"/>
</dbReference>
<keyword evidence="6" id="KW-0804">Transcription</keyword>
<dbReference type="SMART" id="SM00862">
    <property type="entry name" value="Trans_reg_C"/>
    <property type="match status" value="1"/>
</dbReference>
<evidence type="ECO:0000313" key="13">
    <source>
        <dbReference type="Proteomes" id="UP000579281"/>
    </source>
</evidence>
<dbReference type="PROSITE" id="PS50110">
    <property type="entry name" value="RESPONSE_REGULATORY"/>
    <property type="match status" value="1"/>
</dbReference>
<dbReference type="PANTHER" id="PTHR48111:SF73">
    <property type="entry name" value="ALKALINE PHOSPHATASE SYNTHESIS TRANSCRIPTIONAL REGULATORY PROTEIN PHOP"/>
    <property type="match status" value="1"/>
</dbReference>
<dbReference type="GO" id="GO:0032993">
    <property type="term" value="C:protein-DNA complex"/>
    <property type="evidence" value="ECO:0007669"/>
    <property type="project" value="TreeGrafter"/>
</dbReference>
<organism evidence="12 13">
    <name type="scientific">Anaerosolibacter carboniphilus</name>
    <dbReference type="NCBI Taxonomy" id="1417629"/>
    <lineage>
        <taxon>Bacteria</taxon>
        <taxon>Bacillati</taxon>
        <taxon>Bacillota</taxon>
        <taxon>Clostridia</taxon>
        <taxon>Peptostreptococcales</taxon>
        <taxon>Thermotaleaceae</taxon>
        <taxon>Anaerosolibacter</taxon>
    </lineage>
</organism>
<dbReference type="InterPro" id="IPR001867">
    <property type="entry name" value="OmpR/PhoB-type_DNA-bd"/>
</dbReference>
<feature type="modified residue" description="4-aspartylphosphate" evidence="8">
    <location>
        <position position="56"/>
    </location>
</feature>
<sequence>MGIQKLNILVVDDEEQIVEIIRAYLDREGYHTISAYNGQEALNIFEREEIHFVVLDLMLPDVTGEEVCKKIRVKSQVPILMLTAKVEEVDRIYGLNIGADDYMMKPFSPKELVARIKAIIRRFGTELVKAEIIEFHDGDLLIDFDKMEIKKQGELVNITPKEFEIVALLAKHPGKVFTRENLILEVLGYDFEGYERAIDAHIKNIRHKIEDEKVKYIKTIYGVGYKFMEG</sequence>
<dbReference type="SUPFAM" id="SSF46894">
    <property type="entry name" value="C-terminal effector domain of the bipartite response regulators"/>
    <property type="match status" value="1"/>
</dbReference>
<dbReference type="CDD" id="cd00383">
    <property type="entry name" value="trans_reg_C"/>
    <property type="match status" value="1"/>
</dbReference>
<feature type="domain" description="OmpR/PhoB-type" evidence="11">
    <location>
        <begin position="130"/>
        <end position="229"/>
    </location>
</feature>
<dbReference type="GO" id="GO:0006355">
    <property type="term" value="P:regulation of DNA-templated transcription"/>
    <property type="evidence" value="ECO:0007669"/>
    <property type="project" value="InterPro"/>
</dbReference>
<dbReference type="EMBL" id="JACHEN010000007">
    <property type="protein sequence ID" value="MBB6215435.1"/>
    <property type="molecule type" value="Genomic_DNA"/>
</dbReference>
<dbReference type="SUPFAM" id="SSF52172">
    <property type="entry name" value="CheY-like"/>
    <property type="match status" value="1"/>
</dbReference>
<keyword evidence="5 9" id="KW-0238">DNA-binding</keyword>
<dbReference type="Gene3D" id="3.40.50.2300">
    <property type="match status" value="1"/>
</dbReference>
<dbReference type="InterPro" id="IPR016032">
    <property type="entry name" value="Sig_transdc_resp-reg_C-effctor"/>
</dbReference>
<dbReference type="GO" id="GO:0000976">
    <property type="term" value="F:transcription cis-regulatory region binding"/>
    <property type="evidence" value="ECO:0007669"/>
    <property type="project" value="TreeGrafter"/>
</dbReference>
<evidence type="ECO:0000259" key="11">
    <source>
        <dbReference type="PROSITE" id="PS51755"/>
    </source>
</evidence>
<accession>A0A841KZ82</accession>
<dbReference type="InterPro" id="IPR001789">
    <property type="entry name" value="Sig_transdc_resp-reg_receiver"/>
</dbReference>
<evidence type="ECO:0000256" key="3">
    <source>
        <dbReference type="ARBA" id="ARBA00023012"/>
    </source>
</evidence>
<dbReference type="SMART" id="SM00448">
    <property type="entry name" value="REC"/>
    <property type="match status" value="1"/>
</dbReference>
<dbReference type="Gene3D" id="1.10.10.10">
    <property type="entry name" value="Winged helix-like DNA-binding domain superfamily/Winged helix DNA-binding domain"/>
    <property type="match status" value="1"/>
</dbReference>
<dbReference type="Proteomes" id="UP000579281">
    <property type="component" value="Unassembled WGS sequence"/>
</dbReference>
<protein>
    <recommendedName>
        <fullName evidence="1">Stage 0 sporulation protein A homolog</fullName>
    </recommendedName>
</protein>
<evidence type="ECO:0000256" key="8">
    <source>
        <dbReference type="PROSITE-ProRule" id="PRU00169"/>
    </source>
</evidence>
<comment type="caution">
    <text evidence="12">The sequence shown here is derived from an EMBL/GenBank/DDBJ whole genome shotgun (WGS) entry which is preliminary data.</text>
</comment>
<reference evidence="12 13" key="1">
    <citation type="submission" date="2020-08" db="EMBL/GenBank/DDBJ databases">
        <title>Genomic Encyclopedia of Type Strains, Phase IV (KMG-IV): sequencing the most valuable type-strain genomes for metagenomic binning, comparative biology and taxonomic classification.</title>
        <authorList>
            <person name="Goeker M."/>
        </authorList>
    </citation>
    <scope>NUCLEOTIDE SEQUENCE [LARGE SCALE GENOMIC DNA]</scope>
    <source>
        <strain evidence="12 13">DSM 103526</strain>
    </source>
</reference>
<dbReference type="InterPro" id="IPR039420">
    <property type="entry name" value="WalR-like"/>
</dbReference>
<keyword evidence="2 8" id="KW-0597">Phosphoprotein</keyword>
<dbReference type="InterPro" id="IPR011006">
    <property type="entry name" value="CheY-like_superfamily"/>
</dbReference>
<dbReference type="Gene3D" id="6.10.250.690">
    <property type="match status" value="1"/>
</dbReference>
<evidence type="ECO:0000256" key="7">
    <source>
        <dbReference type="ARBA" id="ARBA00024867"/>
    </source>
</evidence>
<dbReference type="GO" id="GO:0005829">
    <property type="term" value="C:cytosol"/>
    <property type="evidence" value="ECO:0007669"/>
    <property type="project" value="TreeGrafter"/>
</dbReference>
<dbReference type="PANTHER" id="PTHR48111">
    <property type="entry name" value="REGULATOR OF RPOS"/>
    <property type="match status" value="1"/>
</dbReference>
<dbReference type="InterPro" id="IPR036388">
    <property type="entry name" value="WH-like_DNA-bd_sf"/>
</dbReference>
<keyword evidence="13" id="KW-1185">Reference proteome</keyword>
<evidence type="ECO:0000256" key="1">
    <source>
        <dbReference type="ARBA" id="ARBA00018672"/>
    </source>
</evidence>